<dbReference type="EMBL" id="MNCJ02000325">
    <property type="protein sequence ID" value="KAF5785223.1"/>
    <property type="molecule type" value="Genomic_DNA"/>
</dbReference>
<reference evidence="1" key="2">
    <citation type="submission" date="2020-06" db="EMBL/GenBank/DDBJ databases">
        <title>Helianthus annuus Genome sequencing and assembly Release 2.</title>
        <authorList>
            <person name="Gouzy J."/>
            <person name="Langlade N."/>
            <person name="Munos S."/>
        </authorList>
    </citation>
    <scope>NUCLEOTIDE SEQUENCE</scope>
    <source>
        <tissue evidence="1">Leaves</tissue>
    </source>
</reference>
<dbReference type="Gramene" id="mRNA:HanXRQr2_Chr10g0426041">
    <property type="protein sequence ID" value="mRNA:HanXRQr2_Chr10g0426041"/>
    <property type="gene ID" value="HanXRQr2_Chr10g0426041"/>
</dbReference>
<accession>A0A9K3HV23</accession>
<proteinExistence type="predicted"/>
<gene>
    <name evidence="1" type="ORF">HanXRQr2_Chr10g0426041</name>
</gene>
<evidence type="ECO:0000313" key="2">
    <source>
        <dbReference type="Proteomes" id="UP000215914"/>
    </source>
</evidence>
<protein>
    <submittedName>
        <fullName evidence="1">Uncharacterized protein</fullName>
    </submittedName>
</protein>
<reference evidence="1" key="1">
    <citation type="journal article" date="2017" name="Nature">
        <title>The sunflower genome provides insights into oil metabolism, flowering and Asterid evolution.</title>
        <authorList>
            <person name="Badouin H."/>
            <person name="Gouzy J."/>
            <person name="Grassa C.J."/>
            <person name="Murat F."/>
            <person name="Staton S.E."/>
            <person name="Cottret L."/>
            <person name="Lelandais-Briere C."/>
            <person name="Owens G.L."/>
            <person name="Carrere S."/>
            <person name="Mayjonade B."/>
            <person name="Legrand L."/>
            <person name="Gill N."/>
            <person name="Kane N.C."/>
            <person name="Bowers J.E."/>
            <person name="Hubner S."/>
            <person name="Bellec A."/>
            <person name="Berard A."/>
            <person name="Berges H."/>
            <person name="Blanchet N."/>
            <person name="Boniface M.C."/>
            <person name="Brunel D."/>
            <person name="Catrice O."/>
            <person name="Chaidir N."/>
            <person name="Claudel C."/>
            <person name="Donnadieu C."/>
            <person name="Faraut T."/>
            <person name="Fievet G."/>
            <person name="Helmstetter N."/>
            <person name="King M."/>
            <person name="Knapp S.J."/>
            <person name="Lai Z."/>
            <person name="Le Paslier M.C."/>
            <person name="Lippi Y."/>
            <person name="Lorenzon L."/>
            <person name="Mandel J.R."/>
            <person name="Marage G."/>
            <person name="Marchand G."/>
            <person name="Marquand E."/>
            <person name="Bret-Mestries E."/>
            <person name="Morien E."/>
            <person name="Nambeesan S."/>
            <person name="Nguyen T."/>
            <person name="Pegot-Espagnet P."/>
            <person name="Pouilly N."/>
            <person name="Raftis F."/>
            <person name="Sallet E."/>
            <person name="Schiex T."/>
            <person name="Thomas J."/>
            <person name="Vandecasteele C."/>
            <person name="Vares D."/>
            <person name="Vear F."/>
            <person name="Vautrin S."/>
            <person name="Crespi M."/>
            <person name="Mangin B."/>
            <person name="Burke J.M."/>
            <person name="Salse J."/>
            <person name="Munos S."/>
            <person name="Vincourt P."/>
            <person name="Rieseberg L.H."/>
            <person name="Langlade N.B."/>
        </authorList>
    </citation>
    <scope>NUCLEOTIDE SEQUENCE</scope>
    <source>
        <tissue evidence="1">Leaves</tissue>
    </source>
</reference>
<sequence>MVKAVNGSVSMLGSNPVNSVSLGQLSQTWSTRSNAVNARPGML</sequence>
<organism evidence="1 2">
    <name type="scientific">Helianthus annuus</name>
    <name type="common">Common sunflower</name>
    <dbReference type="NCBI Taxonomy" id="4232"/>
    <lineage>
        <taxon>Eukaryota</taxon>
        <taxon>Viridiplantae</taxon>
        <taxon>Streptophyta</taxon>
        <taxon>Embryophyta</taxon>
        <taxon>Tracheophyta</taxon>
        <taxon>Spermatophyta</taxon>
        <taxon>Magnoliopsida</taxon>
        <taxon>eudicotyledons</taxon>
        <taxon>Gunneridae</taxon>
        <taxon>Pentapetalae</taxon>
        <taxon>asterids</taxon>
        <taxon>campanulids</taxon>
        <taxon>Asterales</taxon>
        <taxon>Asteraceae</taxon>
        <taxon>Asteroideae</taxon>
        <taxon>Heliantheae alliance</taxon>
        <taxon>Heliantheae</taxon>
        <taxon>Helianthus</taxon>
    </lineage>
</organism>
<dbReference type="AlphaFoldDB" id="A0A9K3HV23"/>
<comment type="caution">
    <text evidence="1">The sequence shown here is derived from an EMBL/GenBank/DDBJ whole genome shotgun (WGS) entry which is preliminary data.</text>
</comment>
<name>A0A9K3HV23_HELAN</name>
<dbReference type="Proteomes" id="UP000215914">
    <property type="component" value="Unassembled WGS sequence"/>
</dbReference>
<evidence type="ECO:0000313" key="1">
    <source>
        <dbReference type="EMBL" id="KAF5785223.1"/>
    </source>
</evidence>
<keyword evidence="2" id="KW-1185">Reference proteome</keyword>